<sequence>MLELYKYVPSPLVLHNLTLSTHPTKDLLAINQERTMYKELGETDLTECLRYGRKYHCQFQNVLSKNVRTSCLFVLFSRNLGLVEQTCNMHVDNIQKTAVQLSPHQFRLTSPDEE</sequence>
<proteinExistence type="predicted"/>
<protein>
    <submittedName>
        <fullName evidence="1">Uncharacterized protein</fullName>
    </submittedName>
</protein>
<evidence type="ECO:0000313" key="1">
    <source>
        <dbReference type="EMBL" id="CAB4046336.1"/>
    </source>
</evidence>
<dbReference type="AlphaFoldDB" id="A0A6S7KKB9"/>
<gene>
    <name evidence="1" type="ORF">PACLA_8A031322</name>
</gene>
<keyword evidence="2" id="KW-1185">Reference proteome</keyword>
<name>A0A6S7KKB9_PARCT</name>
<dbReference type="Proteomes" id="UP001152795">
    <property type="component" value="Unassembled WGS sequence"/>
</dbReference>
<dbReference type="EMBL" id="CACRXK020050340">
    <property type="protein sequence ID" value="CAB4046336.1"/>
    <property type="molecule type" value="Genomic_DNA"/>
</dbReference>
<feature type="non-terminal residue" evidence="1">
    <location>
        <position position="114"/>
    </location>
</feature>
<evidence type="ECO:0000313" key="2">
    <source>
        <dbReference type="Proteomes" id="UP001152795"/>
    </source>
</evidence>
<comment type="caution">
    <text evidence="1">The sequence shown here is derived from an EMBL/GenBank/DDBJ whole genome shotgun (WGS) entry which is preliminary data.</text>
</comment>
<reference evidence="1" key="1">
    <citation type="submission" date="2020-04" db="EMBL/GenBank/DDBJ databases">
        <authorList>
            <person name="Alioto T."/>
            <person name="Alioto T."/>
            <person name="Gomez Garrido J."/>
        </authorList>
    </citation>
    <scope>NUCLEOTIDE SEQUENCE</scope>
    <source>
        <strain evidence="1">A484AB</strain>
    </source>
</reference>
<organism evidence="1 2">
    <name type="scientific">Paramuricea clavata</name>
    <name type="common">Red gorgonian</name>
    <name type="synonym">Violescent sea-whip</name>
    <dbReference type="NCBI Taxonomy" id="317549"/>
    <lineage>
        <taxon>Eukaryota</taxon>
        <taxon>Metazoa</taxon>
        <taxon>Cnidaria</taxon>
        <taxon>Anthozoa</taxon>
        <taxon>Octocorallia</taxon>
        <taxon>Malacalcyonacea</taxon>
        <taxon>Plexauridae</taxon>
        <taxon>Paramuricea</taxon>
    </lineage>
</organism>
<accession>A0A6S7KKB9</accession>